<comment type="caution">
    <text evidence="1">The sequence shown here is derived from an EMBL/GenBank/DDBJ whole genome shotgun (WGS) entry which is preliminary data.</text>
</comment>
<reference evidence="1" key="1">
    <citation type="submission" date="2022-04" db="EMBL/GenBank/DDBJ databases">
        <title>Genome of the entomopathogenic fungus Entomophthora muscae.</title>
        <authorList>
            <person name="Elya C."/>
            <person name="Lovett B.R."/>
            <person name="Lee E."/>
            <person name="Macias A.M."/>
            <person name="Hajek A.E."/>
            <person name="De Bivort B.L."/>
            <person name="Kasson M.T."/>
            <person name="De Fine Licht H.H."/>
            <person name="Stajich J.E."/>
        </authorList>
    </citation>
    <scope>NUCLEOTIDE SEQUENCE</scope>
    <source>
        <strain evidence="1">Berkeley</strain>
    </source>
</reference>
<gene>
    <name evidence="1" type="ORF">DSO57_1005328</name>
</gene>
<accession>A0ACC2USX6</accession>
<dbReference type="EMBL" id="QTSX02000014">
    <property type="protein sequence ID" value="KAJ9090158.1"/>
    <property type="molecule type" value="Genomic_DNA"/>
</dbReference>
<name>A0ACC2USX6_9FUNG</name>
<evidence type="ECO:0000313" key="2">
    <source>
        <dbReference type="Proteomes" id="UP001165960"/>
    </source>
</evidence>
<keyword evidence="2" id="KW-1185">Reference proteome</keyword>
<evidence type="ECO:0000313" key="1">
    <source>
        <dbReference type="EMBL" id="KAJ9090158.1"/>
    </source>
</evidence>
<sequence length="274" mass="31153">MKCQSKYKMLFTPFLFVISASLTHAHSSPCHGDKVITPENIKDIARCQQHFGSLTLNDRLSPSRVSLLYMDELLGDLILDNFWGDVKYNGAINGSLNIINQDPYNHFNLLGVEEVSSLVMKNVSDKMDLRQLKVTRSIQVLDSSITSITGLSAPYLKKVLIENCPRLREFQIDGLKEVTNVKISNTSLKTFDFLSNVAIESDLVIEKYKYIELVIEIRHIGGKVTLNDNKLLHHIYFIALDTLRAHVALRNNNELRFIQFPSRMNDLMALKGIN</sequence>
<proteinExistence type="predicted"/>
<organism evidence="1 2">
    <name type="scientific">Entomophthora muscae</name>
    <dbReference type="NCBI Taxonomy" id="34485"/>
    <lineage>
        <taxon>Eukaryota</taxon>
        <taxon>Fungi</taxon>
        <taxon>Fungi incertae sedis</taxon>
        <taxon>Zoopagomycota</taxon>
        <taxon>Entomophthoromycotina</taxon>
        <taxon>Entomophthoromycetes</taxon>
        <taxon>Entomophthorales</taxon>
        <taxon>Entomophthoraceae</taxon>
        <taxon>Entomophthora</taxon>
    </lineage>
</organism>
<dbReference type="Proteomes" id="UP001165960">
    <property type="component" value="Unassembled WGS sequence"/>
</dbReference>
<protein>
    <submittedName>
        <fullName evidence="1">Uncharacterized protein</fullName>
    </submittedName>
</protein>